<organism evidence="2 3">
    <name type="scientific">Ignelater luminosus</name>
    <name type="common">Cucubano</name>
    <name type="synonym">Pyrophorus luminosus</name>
    <dbReference type="NCBI Taxonomy" id="2038154"/>
    <lineage>
        <taxon>Eukaryota</taxon>
        <taxon>Metazoa</taxon>
        <taxon>Ecdysozoa</taxon>
        <taxon>Arthropoda</taxon>
        <taxon>Hexapoda</taxon>
        <taxon>Insecta</taxon>
        <taxon>Pterygota</taxon>
        <taxon>Neoptera</taxon>
        <taxon>Endopterygota</taxon>
        <taxon>Coleoptera</taxon>
        <taxon>Polyphaga</taxon>
        <taxon>Elateriformia</taxon>
        <taxon>Elateroidea</taxon>
        <taxon>Elateridae</taxon>
        <taxon>Agrypninae</taxon>
        <taxon>Pyrophorini</taxon>
        <taxon>Ignelater</taxon>
    </lineage>
</organism>
<keyword evidence="3" id="KW-1185">Reference proteome</keyword>
<evidence type="ECO:0000313" key="3">
    <source>
        <dbReference type="Proteomes" id="UP000801492"/>
    </source>
</evidence>
<reference evidence="2" key="1">
    <citation type="submission" date="2019-08" db="EMBL/GenBank/DDBJ databases">
        <title>The genome of the North American firefly Photinus pyralis.</title>
        <authorList>
            <consortium name="Photinus pyralis genome working group"/>
            <person name="Fallon T.R."/>
            <person name="Sander Lower S.E."/>
            <person name="Weng J.-K."/>
        </authorList>
    </citation>
    <scope>NUCLEOTIDE SEQUENCE</scope>
    <source>
        <strain evidence="2">TRF0915ILg1</strain>
        <tissue evidence="2">Whole body</tissue>
    </source>
</reference>
<comment type="caution">
    <text evidence="2">The sequence shown here is derived from an EMBL/GenBank/DDBJ whole genome shotgun (WGS) entry which is preliminary data.</text>
</comment>
<evidence type="ECO:0000256" key="1">
    <source>
        <dbReference type="SAM" id="MobiDB-lite"/>
    </source>
</evidence>
<protein>
    <submittedName>
        <fullName evidence="2">Uncharacterized protein</fullName>
    </submittedName>
</protein>
<feature type="region of interest" description="Disordered" evidence="1">
    <location>
        <begin position="144"/>
        <end position="165"/>
    </location>
</feature>
<gene>
    <name evidence="2" type="ORF">ILUMI_14777</name>
</gene>
<dbReference type="EMBL" id="VTPC01033085">
    <property type="protein sequence ID" value="KAF2891397.1"/>
    <property type="molecule type" value="Genomic_DNA"/>
</dbReference>
<dbReference type="SUPFAM" id="SSF53098">
    <property type="entry name" value="Ribonuclease H-like"/>
    <property type="match status" value="1"/>
</dbReference>
<dbReference type="OrthoDB" id="6765938at2759"/>
<dbReference type="Proteomes" id="UP000801492">
    <property type="component" value="Unassembled WGS sequence"/>
</dbReference>
<accession>A0A8K0CVY4</accession>
<dbReference type="AlphaFoldDB" id="A0A8K0CVY4"/>
<name>A0A8K0CVY4_IGNLU</name>
<feature type="compositionally biased region" description="Basic and acidic residues" evidence="1">
    <location>
        <begin position="156"/>
        <end position="165"/>
    </location>
</feature>
<sequence>MMVMNYGMTLRMKVLHELSELKETDHRFSLTFDEWTSSSNRRYLDINVHTYANDRVLFWNLGLTRVFGSMPATVCVEILRKKLKEFDLDLDIDIVAITTDAVSIMVKTGTLIPAFQQLCYAHGLQLGILDVIYKKNKHESIQQGQIDFPLENPEAETNKDGDRSNITDDDRFIVFGDTTRIDI</sequence>
<proteinExistence type="predicted"/>
<evidence type="ECO:0000313" key="2">
    <source>
        <dbReference type="EMBL" id="KAF2891397.1"/>
    </source>
</evidence>
<dbReference type="InterPro" id="IPR012337">
    <property type="entry name" value="RNaseH-like_sf"/>
</dbReference>